<dbReference type="GO" id="GO:0004739">
    <property type="term" value="F:pyruvate dehydrogenase (acetyl-transferring) activity"/>
    <property type="evidence" value="ECO:0007669"/>
    <property type="project" value="UniProtKB-UniRule"/>
</dbReference>
<evidence type="ECO:0000259" key="11">
    <source>
        <dbReference type="Pfam" id="PF00676"/>
    </source>
</evidence>
<comment type="function">
    <text evidence="8 10">The pyruvate dehydrogenase complex catalyzes the overall conversion of pyruvate to acetyl-CoA and CO(2). It contains multiple copies of three enzymatic components: pyruvate dehydrogenase (E1), dihydrolipoamide acetyltransferase (E2) and lipoamide dehydrogenase (E3).</text>
</comment>
<keyword evidence="6 10" id="KW-0786">Thiamine pyrophosphate</keyword>
<dbReference type="SUPFAM" id="SSF52518">
    <property type="entry name" value="Thiamin diphosphate-binding fold (THDP-binding)"/>
    <property type="match status" value="1"/>
</dbReference>
<dbReference type="EMBL" id="CP016540">
    <property type="protein sequence ID" value="ANU26337.1"/>
    <property type="molecule type" value="Genomic_DNA"/>
</dbReference>
<comment type="catalytic activity">
    <reaction evidence="9 10">
        <text>N(6)-[(R)-lipoyl]-L-lysyl-[protein] + pyruvate + H(+) = N(6)-[(R)-S(8)-acetyldihydrolipoyl]-L-lysyl-[protein] + CO2</text>
        <dbReference type="Rhea" id="RHEA:19189"/>
        <dbReference type="Rhea" id="RHEA-COMP:10474"/>
        <dbReference type="Rhea" id="RHEA-COMP:10478"/>
        <dbReference type="ChEBI" id="CHEBI:15361"/>
        <dbReference type="ChEBI" id="CHEBI:15378"/>
        <dbReference type="ChEBI" id="CHEBI:16526"/>
        <dbReference type="ChEBI" id="CHEBI:83099"/>
        <dbReference type="ChEBI" id="CHEBI:83111"/>
        <dbReference type="EC" id="1.2.4.1"/>
    </reaction>
</comment>
<dbReference type="Gene3D" id="3.40.50.970">
    <property type="match status" value="1"/>
</dbReference>
<evidence type="ECO:0000256" key="9">
    <source>
        <dbReference type="ARBA" id="ARBA00051231"/>
    </source>
</evidence>
<keyword evidence="7 10" id="KW-0670">Pyruvate</keyword>
<dbReference type="KEGG" id="pll:I858_004725"/>
<dbReference type="PANTHER" id="PTHR43380:SF1">
    <property type="entry name" value="2-OXOISOVALERATE DEHYDROGENASE SUBUNIT ALPHA, MITOCHONDRIAL"/>
    <property type="match status" value="1"/>
</dbReference>
<organism evidence="12 13">
    <name type="scientific">Planococcus versutus</name>
    <dbReference type="NCBI Taxonomy" id="1302659"/>
    <lineage>
        <taxon>Bacteria</taxon>
        <taxon>Bacillati</taxon>
        <taxon>Bacillota</taxon>
        <taxon>Bacilli</taxon>
        <taxon>Bacillales</taxon>
        <taxon>Caryophanaceae</taxon>
        <taxon>Planococcus</taxon>
    </lineage>
</organism>
<evidence type="ECO:0000313" key="12">
    <source>
        <dbReference type="EMBL" id="ANU26337.1"/>
    </source>
</evidence>
<dbReference type="NCBIfam" id="TIGR03181">
    <property type="entry name" value="PDH_E1_alph_x"/>
    <property type="match status" value="1"/>
</dbReference>
<proteinExistence type="predicted"/>
<evidence type="ECO:0000256" key="7">
    <source>
        <dbReference type="ARBA" id="ARBA00023317"/>
    </source>
</evidence>
<reference evidence="12" key="1">
    <citation type="submission" date="2016-10" db="EMBL/GenBank/DDBJ databases">
        <authorList>
            <person name="See-Too W.S."/>
        </authorList>
    </citation>
    <scope>NUCLEOTIDE SEQUENCE</scope>
    <source>
        <strain evidence="12">L10.15</strain>
    </source>
</reference>
<evidence type="ECO:0000256" key="8">
    <source>
        <dbReference type="ARBA" id="ARBA00025211"/>
    </source>
</evidence>
<sequence length="353" mass="39676">MWIEQNQLDIKTIKYIDEKGKALQTDISLSEQQLLEMYKGMVKARVFDVRAMKLQRQGRIGTYAPLQGQEAAQIGSAYATGEKDWIYPSYREIGVSIMKGMPMERLFMYTMGHLEGLAQHAANVFPVQIIIGAQYLHAVGGAWASQYQKEDSVAVAYIGDGGTSEGDFHEALNFAGVYKLPIVFVVQNNQWAISVPFEKQTASKTIAQKALAYGITGVRVDGNDVVAMYMTMKQAIEKAKAGEPVLIEAVTFRQGPHTTADDPTKYRLPDEESEWGEKDPLVRIKKYLTESGSWNEEKDQQLFDEMAELVTQAFTKAQSEEPSQLTDVFEHIYKEKTPQLVEQQVQAEGEKRP</sequence>
<keyword evidence="13" id="KW-1185">Reference proteome</keyword>
<dbReference type="PANTHER" id="PTHR43380">
    <property type="entry name" value="2-OXOISOVALERATE DEHYDROGENASE SUBUNIT ALPHA, MITOCHONDRIAL"/>
    <property type="match status" value="1"/>
</dbReference>
<dbReference type="InterPro" id="IPR050771">
    <property type="entry name" value="Alpha-ketoacid_DH_E1_comp"/>
</dbReference>
<dbReference type="STRING" id="1302659.I858_004725"/>
<dbReference type="Pfam" id="PF00676">
    <property type="entry name" value="E1_dh"/>
    <property type="match status" value="1"/>
</dbReference>
<evidence type="ECO:0000256" key="1">
    <source>
        <dbReference type="ARBA" id="ARBA00001964"/>
    </source>
</evidence>
<comment type="cofactor">
    <cofactor evidence="1 10">
        <name>thiamine diphosphate</name>
        <dbReference type="ChEBI" id="CHEBI:58937"/>
    </cofactor>
</comment>
<dbReference type="OrthoDB" id="9766715at2"/>
<dbReference type="GO" id="GO:0009083">
    <property type="term" value="P:branched-chain amino acid catabolic process"/>
    <property type="evidence" value="ECO:0007669"/>
    <property type="project" value="TreeGrafter"/>
</dbReference>
<evidence type="ECO:0000256" key="10">
    <source>
        <dbReference type="RuleBase" id="RU366007"/>
    </source>
</evidence>
<protein>
    <recommendedName>
        <fullName evidence="4 10">Pyruvate dehydrogenase E1 component subunit alpha</fullName>
        <ecNumber evidence="3 10">1.2.4.1</ecNumber>
    </recommendedName>
</protein>
<evidence type="ECO:0000256" key="3">
    <source>
        <dbReference type="ARBA" id="ARBA00012281"/>
    </source>
</evidence>
<comment type="subunit">
    <text evidence="2 10">Heterodimer of an alpha and a beta chain.</text>
</comment>
<dbReference type="RefSeq" id="WP_049694466.1">
    <property type="nucleotide sequence ID" value="NZ_CP016540.2"/>
</dbReference>
<name>A0A1B1RZJ3_9BACL</name>
<accession>A0A1B1RZJ3</accession>
<dbReference type="CDD" id="cd02000">
    <property type="entry name" value="TPP_E1_PDC_ADC_BCADC"/>
    <property type="match status" value="1"/>
</dbReference>
<dbReference type="InterPro" id="IPR001017">
    <property type="entry name" value="DH_E1"/>
</dbReference>
<evidence type="ECO:0000256" key="4">
    <source>
        <dbReference type="ARBA" id="ARBA00014159"/>
    </source>
</evidence>
<keyword evidence="5 10" id="KW-0560">Oxidoreductase</keyword>
<dbReference type="AlphaFoldDB" id="A0A1B1RZJ3"/>
<evidence type="ECO:0000256" key="5">
    <source>
        <dbReference type="ARBA" id="ARBA00023002"/>
    </source>
</evidence>
<dbReference type="Proteomes" id="UP000053354">
    <property type="component" value="Chromosome"/>
</dbReference>
<evidence type="ECO:0000313" key="13">
    <source>
        <dbReference type="Proteomes" id="UP000053354"/>
    </source>
</evidence>
<dbReference type="InterPro" id="IPR029061">
    <property type="entry name" value="THDP-binding"/>
</dbReference>
<gene>
    <name evidence="12" type="ORF">I858_004725</name>
</gene>
<dbReference type="InterPro" id="IPR017596">
    <property type="entry name" value="PdhA/BkdA"/>
</dbReference>
<evidence type="ECO:0000256" key="6">
    <source>
        <dbReference type="ARBA" id="ARBA00023052"/>
    </source>
</evidence>
<feature type="domain" description="Dehydrogenase E1 component" evidence="11">
    <location>
        <begin position="39"/>
        <end position="322"/>
    </location>
</feature>
<dbReference type="EC" id="1.2.4.1" evidence="3 10"/>
<evidence type="ECO:0000256" key="2">
    <source>
        <dbReference type="ARBA" id="ARBA00011870"/>
    </source>
</evidence>